<feature type="region of interest" description="Disordered" evidence="1">
    <location>
        <begin position="1"/>
        <end position="95"/>
    </location>
</feature>
<protein>
    <submittedName>
        <fullName evidence="2">Uncharacterized protein</fullName>
    </submittedName>
</protein>
<reference evidence="2 3" key="1">
    <citation type="submission" date="2019-05" db="EMBL/GenBank/DDBJ databases">
        <title>Another draft genome of Portunus trituberculatus and its Hox gene families provides insights of decapod evolution.</title>
        <authorList>
            <person name="Jeong J.-H."/>
            <person name="Song I."/>
            <person name="Kim S."/>
            <person name="Choi T."/>
            <person name="Kim D."/>
            <person name="Ryu S."/>
            <person name="Kim W."/>
        </authorList>
    </citation>
    <scope>NUCLEOTIDE SEQUENCE [LARGE SCALE GENOMIC DNA]</scope>
    <source>
        <tissue evidence="2">Muscle</tissue>
    </source>
</reference>
<feature type="compositionally biased region" description="Polar residues" evidence="1">
    <location>
        <begin position="86"/>
        <end position="95"/>
    </location>
</feature>
<evidence type="ECO:0000313" key="2">
    <source>
        <dbReference type="EMBL" id="MPC27899.1"/>
    </source>
</evidence>
<dbReference type="EMBL" id="VSRR010001823">
    <property type="protein sequence ID" value="MPC27899.1"/>
    <property type="molecule type" value="Genomic_DNA"/>
</dbReference>
<comment type="caution">
    <text evidence="2">The sequence shown here is derived from an EMBL/GenBank/DDBJ whole genome shotgun (WGS) entry which is preliminary data.</text>
</comment>
<organism evidence="2 3">
    <name type="scientific">Portunus trituberculatus</name>
    <name type="common">Swimming crab</name>
    <name type="synonym">Neptunus trituberculatus</name>
    <dbReference type="NCBI Taxonomy" id="210409"/>
    <lineage>
        <taxon>Eukaryota</taxon>
        <taxon>Metazoa</taxon>
        <taxon>Ecdysozoa</taxon>
        <taxon>Arthropoda</taxon>
        <taxon>Crustacea</taxon>
        <taxon>Multicrustacea</taxon>
        <taxon>Malacostraca</taxon>
        <taxon>Eumalacostraca</taxon>
        <taxon>Eucarida</taxon>
        <taxon>Decapoda</taxon>
        <taxon>Pleocyemata</taxon>
        <taxon>Brachyura</taxon>
        <taxon>Eubrachyura</taxon>
        <taxon>Portunoidea</taxon>
        <taxon>Portunidae</taxon>
        <taxon>Portuninae</taxon>
        <taxon>Portunus</taxon>
    </lineage>
</organism>
<evidence type="ECO:0000256" key="1">
    <source>
        <dbReference type="SAM" id="MobiDB-lite"/>
    </source>
</evidence>
<dbReference type="Proteomes" id="UP000324222">
    <property type="component" value="Unassembled WGS sequence"/>
</dbReference>
<feature type="compositionally biased region" description="Polar residues" evidence="1">
    <location>
        <begin position="1"/>
        <end position="15"/>
    </location>
</feature>
<proteinExistence type="predicted"/>
<sequence length="116" mass="12065">MSTKNSRCASRTSMEPHSPARQSARWPPTPPTACLGIAPRRAPPQAPSPSSTTRKTTMRTRSSSRRTRGGSHEPRGGGGGPGVGGNDSNNSAPTNALCSLGAVLMPEYRSLGALPR</sequence>
<name>A0A5B7E3A3_PORTR</name>
<feature type="compositionally biased region" description="Gly residues" evidence="1">
    <location>
        <begin position="76"/>
        <end position="85"/>
    </location>
</feature>
<accession>A0A5B7E3A3</accession>
<dbReference type="AlphaFoldDB" id="A0A5B7E3A3"/>
<gene>
    <name evidence="2" type="ORF">E2C01_021088</name>
</gene>
<keyword evidence="3" id="KW-1185">Reference proteome</keyword>
<feature type="compositionally biased region" description="Basic residues" evidence="1">
    <location>
        <begin position="56"/>
        <end position="69"/>
    </location>
</feature>
<evidence type="ECO:0000313" key="3">
    <source>
        <dbReference type="Proteomes" id="UP000324222"/>
    </source>
</evidence>